<feature type="signal peptide" evidence="1">
    <location>
        <begin position="1"/>
        <end position="22"/>
    </location>
</feature>
<reference evidence="2 3" key="1">
    <citation type="submission" date="2016-03" db="EMBL/GenBank/DDBJ databases">
        <authorList>
            <person name="Ploux O."/>
        </authorList>
    </citation>
    <scope>NUCLEOTIDE SEQUENCE [LARGE SCALE GENOMIC DNA]</scope>
    <source>
        <strain evidence="2 3">UAMH 11012</strain>
    </source>
</reference>
<protein>
    <submittedName>
        <fullName evidence="2">Uncharacterized protein</fullName>
    </submittedName>
</protein>
<gene>
    <name evidence="2" type="ORF">PAC_08993</name>
</gene>
<keyword evidence="1" id="KW-0732">Signal</keyword>
<dbReference type="Proteomes" id="UP000184330">
    <property type="component" value="Unassembled WGS sequence"/>
</dbReference>
<evidence type="ECO:0000313" key="3">
    <source>
        <dbReference type="Proteomes" id="UP000184330"/>
    </source>
</evidence>
<proteinExistence type="predicted"/>
<accession>A0A1L7X256</accession>
<dbReference type="EMBL" id="FJOG01000013">
    <property type="protein sequence ID" value="CZR59101.1"/>
    <property type="molecule type" value="Genomic_DNA"/>
</dbReference>
<keyword evidence="3" id="KW-1185">Reference proteome</keyword>
<feature type="chain" id="PRO_5012001629" evidence="1">
    <location>
        <begin position="23"/>
        <end position="126"/>
    </location>
</feature>
<evidence type="ECO:0000256" key="1">
    <source>
        <dbReference type="SAM" id="SignalP"/>
    </source>
</evidence>
<dbReference type="AlphaFoldDB" id="A0A1L7X256"/>
<organism evidence="2 3">
    <name type="scientific">Phialocephala subalpina</name>
    <dbReference type="NCBI Taxonomy" id="576137"/>
    <lineage>
        <taxon>Eukaryota</taxon>
        <taxon>Fungi</taxon>
        <taxon>Dikarya</taxon>
        <taxon>Ascomycota</taxon>
        <taxon>Pezizomycotina</taxon>
        <taxon>Leotiomycetes</taxon>
        <taxon>Helotiales</taxon>
        <taxon>Mollisiaceae</taxon>
        <taxon>Phialocephala</taxon>
        <taxon>Phialocephala fortinii species complex</taxon>
    </lineage>
</organism>
<evidence type="ECO:0000313" key="2">
    <source>
        <dbReference type="EMBL" id="CZR59101.1"/>
    </source>
</evidence>
<name>A0A1L7X256_9HELO</name>
<sequence length="126" mass="13399">MAAFRRTLAFFALAMLSGSTLALPERRDPQITETPVLKPHSCFSYTVTTPYTGVIHCPIQTQCGPEPDCIILSKTTLEVPCANSKCPKTPTVTVTGPGVCPTCRTGCGVDLVTETMTTGCPSVTPY</sequence>
<dbReference type="OrthoDB" id="3545085at2759"/>